<dbReference type="Proteomes" id="UP001158067">
    <property type="component" value="Unassembled WGS sequence"/>
</dbReference>
<feature type="transmembrane region" description="Helical" evidence="5">
    <location>
        <begin position="48"/>
        <end position="73"/>
    </location>
</feature>
<name>A0ABY1QKQ9_9BACT</name>
<organism evidence="8 9">
    <name type="scientific">Neorhodopirellula lusitana</name>
    <dbReference type="NCBI Taxonomy" id="445327"/>
    <lineage>
        <taxon>Bacteria</taxon>
        <taxon>Pseudomonadati</taxon>
        <taxon>Planctomycetota</taxon>
        <taxon>Planctomycetia</taxon>
        <taxon>Pirellulales</taxon>
        <taxon>Pirellulaceae</taxon>
        <taxon>Neorhodopirellula</taxon>
    </lineage>
</organism>
<feature type="domain" description="SLC12A transporter C-terminal" evidence="7">
    <location>
        <begin position="615"/>
        <end position="690"/>
    </location>
</feature>
<feature type="transmembrane region" description="Helical" evidence="5">
    <location>
        <begin position="391"/>
        <end position="424"/>
    </location>
</feature>
<proteinExistence type="predicted"/>
<keyword evidence="4 5" id="KW-0472">Membrane</keyword>
<feature type="domain" description="SLC12A transporter C-terminal" evidence="7">
    <location>
        <begin position="482"/>
        <end position="568"/>
    </location>
</feature>
<keyword evidence="9" id="KW-1185">Reference proteome</keyword>
<sequence>MAIGSPPEAKTPMKFGTFGGVFTPCTLTILGVIMFLRFGQVVGQSGVITAVLIVLAAKTITTLTTLSLSAIASNTRVKGGGAYYLISRSLGVEFGGAIGVLFFAAQAISVAMYIIGFSEALAATFPSLADHAMAISTLVNLVTFVCVYVGAGWTIKVQYFILAILAAALASFYVGAIADFNPEYLQANLKPSFLDGDNTFTMFALFFPAVTGIMAGANMSGDLATPSKSIPTGTLAAVIFTGVIYLSQAVLLGCARPATELIGNNMIIRDIAVWPVLITAGVFAATLSSALGSMMGAPRILQAFARDEIFKSIKFFGAGSGLSNEPRRATVLTFVIAQVCIVFGDLNAIAPIITMFFMITYGLLNLATFYESITKNPSYRPTFRYSHWITSLLGMIGCFGVMFLINWLWATISLLFIAAIYWFIRSKEVEARWGDLQSGMIFERARKALLKLEDEVYHPKNWRPIVMALSGTGWTRPHIPIYGHWLTSGHGILTLAHVVTGDLEELADQRDRYEKSLRSFIIREELDAFPAVACGQYLSDGIESLVQCHGIGGLRPNTVLLGWPRDASKADSFGATVRLIARTKRSILAARFLSHRSDVEEADKTDTTDIAEHWRVPRGTIDVWWRGMANGELMLLLAHLMHRNPDWRGNKVRVLRVIQNEQAKAEIDKHMDELAASARIQFQSEVVVSDEPVASVIQSTSRNASLVLLGFQTPEEGQEIAMYESLEALAGDLPRIIMVDSAGGMTLES</sequence>
<accession>A0ABY1QKQ9</accession>
<dbReference type="Gene3D" id="1.20.1740.10">
    <property type="entry name" value="Amino acid/polyamine transporter I"/>
    <property type="match status" value="1"/>
</dbReference>
<dbReference type="InterPro" id="IPR018491">
    <property type="entry name" value="SLC12_C"/>
</dbReference>
<evidence type="ECO:0000256" key="1">
    <source>
        <dbReference type="ARBA" id="ARBA00004141"/>
    </source>
</evidence>
<comment type="subcellular location">
    <subcellularLocation>
        <location evidence="1">Membrane</location>
        <topology evidence="1">Multi-pass membrane protein</topology>
    </subcellularLocation>
</comment>
<dbReference type="Pfam" id="PF00324">
    <property type="entry name" value="AA_permease"/>
    <property type="match status" value="1"/>
</dbReference>
<evidence type="ECO:0000259" key="7">
    <source>
        <dbReference type="Pfam" id="PF03522"/>
    </source>
</evidence>
<reference evidence="8 9" key="1">
    <citation type="submission" date="2017-05" db="EMBL/GenBank/DDBJ databases">
        <authorList>
            <person name="Varghese N."/>
            <person name="Submissions S."/>
        </authorList>
    </citation>
    <scope>NUCLEOTIDE SEQUENCE [LARGE SCALE GENOMIC DNA]</scope>
    <source>
        <strain evidence="8 9">DSM 25457</strain>
    </source>
</reference>
<feature type="transmembrane region" description="Helical" evidence="5">
    <location>
        <begin position="157"/>
        <end position="178"/>
    </location>
</feature>
<dbReference type="Pfam" id="PF03522">
    <property type="entry name" value="SLC12"/>
    <property type="match status" value="2"/>
</dbReference>
<evidence type="ECO:0000259" key="6">
    <source>
        <dbReference type="Pfam" id="PF00324"/>
    </source>
</evidence>
<evidence type="ECO:0000313" key="8">
    <source>
        <dbReference type="EMBL" id="SMP73782.1"/>
    </source>
</evidence>
<evidence type="ECO:0000313" key="9">
    <source>
        <dbReference type="Proteomes" id="UP001158067"/>
    </source>
</evidence>
<dbReference type="InterPro" id="IPR004842">
    <property type="entry name" value="SLC12A_fam"/>
</dbReference>
<feature type="domain" description="Amino acid permease/ SLC12A" evidence="6">
    <location>
        <begin position="21"/>
        <end position="437"/>
    </location>
</feature>
<dbReference type="InterPro" id="IPR004841">
    <property type="entry name" value="AA-permease/SLC12A_dom"/>
</dbReference>
<protein>
    <submittedName>
        <fullName evidence="8">Transporter, cation-chloride cotransporter (CCC) family</fullName>
    </submittedName>
</protein>
<dbReference type="EMBL" id="FXUG01000017">
    <property type="protein sequence ID" value="SMP73782.1"/>
    <property type="molecule type" value="Genomic_DNA"/>
</dbReference>
<comment type="caution">
    <text evidence="8">The sequence shown here is derived from an EMBL/GenBank/DDBJ whole genome shotgun (WGS) entry which is preliminary data.</text>
</comment>
<evidence type="ECO:0000256" key="5">
    <source>
        <dbReference type="SAM" id="Phobius"/>
    </source>
</evidence>
<feature type="transmembrane region" description="Helical" evidence="5">
    <location>
        <begin position="15"/>
        <end position="36"/>
    </location>
</feature>
<evidence type="ECO:0000256" key="2">
    <source>
        <dbReference type="ARBA" id="ARBA00022692"/>
    </source>
</evidence>
<dbReference type="PANTHER" id="PTHR11827">
    <property type="entry name" value="SOLUTE CARRIER FAMILY 12, CATION COTRANSPORTERS"/>
    <property type="match status" value="1"/>
</dbReference>
<feature type="transmembrane region" description="Helical" evidence="5">
    <location>
        <begin position="352"/>
        <end position="370"/>
    </location>
</feature>
<keyword evidence="2 5" id="KW-0812">Transmembrane</keyword>
<feature type="transmembrane region" description="Helical" evidence="5">
    <location>
        <begin position="229"/>
        <end position="251"/>
    </location>
</feature>
<evidence type="ECO:0000256" key="4">
    <source>
        <dbReference type="ARBA" id="ARBA00023136"/>
    </source>
</evidence>
<gene>
    <name evidence="8" type="ORF">SAMN06265222_11711</name>
</gene>
<feature type="transmembrane region" description="Helical" evidence="5">
    <location>
        <begin position="94"/>
        <end position="116"/>
    </location>
</feature>
<feature type="transmembrane region" description="Helical" evidence="5">
    <location>
        <begin position="271"/>
        <end position="291"/>
    </location>
</feature>
<feature type="transmembrane region" description="Helical" evidence="5">
    <location>
        <begin position="128"/>
        <end position="150"/>
    </location>
</feature>
<dbReference type="PANTHER" id="PTHR11827:SF72">
    <property type="entry name" value="GH08340P"/>
    <property type="match status" value="1"/>
</dbReference>
<keyword evidence="3 5" id="KW-1133">Transmembrane helix</keyword>
<feature type="transmembrane region" description="Helical" evidence="5">
    <location>
        <begin position="198"/>
        <end position="217"/>
    </location>
</feature>
<evidence type="ECO:0000256" key="3">
    <source>
        <dbReference type="ARBA" id="ARBA00022989"/>
    </source>
</evidence>